<dbReference type="CDD" id="cd00009">
    <property type="entry name" value="AAA"/>
    <property type="match status" value="1"/>
</dbReference>
<dbReference type="PROSITE" id="PS50045">
    <property type="entry name" value="SIGMA54_INTERACT_4"/>
    <property type="match status" value="1"/>
</dbReference>
<dbReference type="PROSITE" id="PS00688">
    <property type="entry name" value="SIGMA54_INTERACT_3"/>
    <property type="match status" value="1"/>
</dbReference>
<sequence length="444" mass="49445">MAHKRLLCIAPAHVDTDALLCDTMPDWEICSVTSLAEAARELRNSHYLVGLLMHDREQQRPGDIDTFLRRHGNMQWVGVFSPRDLESTPYRELVVEHLCDYHTAPADPVRLSYTLGHAHGWAMLKRRRQQLIDHGNADSPLIGHCDAIVRLRAQIERVAKVAAPVLIWGESGSGKELTAQAIHAGSERAAGPFVPINCGAISPTLIQSELFGYERGAFTGATRGKAGLIESADGGTLFLDEIGDLPKDLQANLLRFLQEKTICRVGSTRQIRVDVRVIAASHVQLQQAVDKGEFREDLYYRLAVLPVTVPPLRDRREDIVALAEHFFQLYASEKAPRLKGFSDRAISAILDHGWPGNVRELINRVRRAMVMSDGRLITPEDLGLTRGIPAPMSAALEDTRARSERSALRDCLERSGQNVSRAARDLGVSRTTMYRLLSKHNMRP</sequence>
<evidence type="ECO:0000313" key="7">
    <source>
        <dbReference type="EMBL" id="MFC5547109.1"/>
    </source>
</evidence>
<dbReference type="PROSITE" id="PS00676">
    <property type="entry name" value="SIGMA54_INTERACT_2"/>
    <property type="match status" value="1"/>
</dbReference>
<dbReference type="InterPro" id="IPR027417">
    <property type="entry name" value="P-loop_NTPase"/>
</dbReference>
<evidence type="ECO:0000256" key="1">
    <source>
        <dbReference type="ARBA" id="ARBA00022741"/>
    </source>
</evidence>
<keyword evidence="3" id="KW-0805">Transcription regulation</keyword>
<dbReference type="PANTHER" id="PTHR32071:SF120">
    <property type="entry name" value="TRANSCRIPTIONAL REGULATOR-RELATED"/>
    <property type="match status" value="1"/>
</dbReference>
<evidence type="ECO:0000256" key="4">
    <source>
        <dbReference type="ARBA" id="ARBA00023125"/>
    </source>
</evidence>
<comment type="caution">
    <text evidence="7">The sequence shown here is derived from an EMBL/GenBank/DDBJ whole genome shotgun (WGS) entry which is preliminary data.</text>
</comment>
<dbReference type="InterPro" id="IPR009057">
    <property type="entry name" value="Homeodomain-like_sf"/>
</dbReference>
<dbReference type="Pfam" id="PF00158">
    <property type="entry name" value="Sigma54_activat"/>
    <property type="match status" value="1"/>
</dbReference>
<name>A0ABW0RQJ1_9BURK</name>
<proteinExistence type="predicted"/>
<dbReference type="PANTHER" id="PTHR32071">
    <property type="entry name" value="TRANSCRIPTIONAL REGULATORY PROTEIN"/>
    <property type="match status" value="1"/>
</dbReference>
<protein>
    <submittedName>
        <fullName evidence="7">Sigma 54-interacting transcriptional regulator</fullName>
    </submittedName>
</protein>
<evidence type="ECO:0000256" key="5">
    <source>
        <dbReference type="ARBA" id="ARBA00023163"/>
    </source>
</evidence>
<keyword evidence="2" id="KW-0067">ATP-binding</keyword>
<dbReference type="SMART" id="SM00382">
    <property type="entry name" value="AAA"/>
    <property type="match status" value="1"/>
</dbReference>
<dbReference type="InterPro" id="IPR058031">
    <property type="entry name" value="AAA_lid_NorR"/>
</dbReference>
<keyword evidence="4" id="KW-0238">DNA-binding</keyword>
<keyword evidence="8" id="KW-1185">Reference proteome</keyword>
<dbReference type="Pfam" id="PF25601">
    <property type="entry name" value="AAA_lid_14"/>
    <property type="match status" value="1"/>
</dbReference>
<feature type="domain" description="Sigma-54 factor interaction" evidence="6">
    <location>
        <begin position="141"/>
        <end position="370"/>
    </location>
</feature>
<dbReference type="SUPFAM" id="SSF46689">
    <property type="entry name" value="Homeodomain-like"/>
    <property type="match status" value="1"/>
</dbReference>
<keyword evidence="1" id="KW-0547">Nucleotide-binding</keyword>
<dbReference type="InterPro" id="IPR025944">
    <property type="entry name" value="Sigma_54_int_dom_CS"/>
</dbReference>
<dbReference type="InterPro" id="IPR025943">
    <property type="entry name" value="Sigma_54_int_dom_ATP-bd_2"/>
</dbReference>
<dbReference type="EMBL" id="JBHSMZ010000001">
    <property type="protein sequence ID" value="MFC5547109.1"/>
    <property type="molecule type" value="Genomic_DNA"/>
</dbReference>
<dbReference type="InterPro" id="IPR002078">
    <property type="entry name" value="Sigma_54_int"/>
</dbReference>
<dbReference type="PRINTS" id="PR01590">
    <property type="entry name" value="HTHFIS"/>
</dbReference>
<dbReference type="Pfam" id="PF20161">
    <property type="entry name" value="VpsR"/>
    <property type="match status" value="1"/>
</dbReference>
<organism evidence="7 8">
    <name type="scientific">Massilia aerilata</name>
    <dbReference type="NCBI Taxonomy" id="453817"/>
    <lineage>
        <taxon>Bacteria</taxon>
        <taxon>Pseudomonadati</taxon>
        <taxon>Pseudomonadota</taxon>
        <taxon>Betaproteobacteria</taxon>
        <taxon>Burkholderiales</taxon>
        <taxon>Oxalobacteraceae</taxon>
        <taxon>Telluria group</taxon>
        <taxon>Massilia</taxon>
    </lineage>
</organism>
<evidence type="ECO:0000259" key="6">
    <source>
        <dbReference type="PROSITE" id="PS50045"/>
    </source>
</evidence>
<dbReference type="Gene3D" id="1.10.8.60">
    <property type="match status" value="1"/>
</dbReference>
<dbReference type="RefSeq" id="WP_379765779.1">
    <property type="nucleotide sequence ID" value="NZ_JBHSMZ010000001.1"/>
</dbReference>
<dbReference type="Proteomes" id="UP001596086">
    <property type="component" value="Unassembled WGS sequence"/>
</dbReference>
<dbReference type="InterPro" id="IPR045343">
    <property type="entry name" value="VpsR"/>
</dbReference>
<reference evidence="8" key="1">
    <citation type="journal article" date="2019" name="Int. J. Syst. Evol. Microbiol.">
        <title>The Global Catalogue of Microorganisms (GCM) 10K type strain sequencing project: providing services to taxonomists for standard genome sequencing and annotation.</title>
        <authorList>
            <consortium name="The Broad Institute Genomics Platform"/>
            <consortium name="The Broad Institute Genome Sequencing Center for Infectious Disease"/>
            <person name="Wu L."/>
            <person name="Ma J."/>
        </authorList>
    </citation>
    <scope>NUCLEOTIDE SEQUENCE [LARGE SCALE GENOMIC DNA]</scope>
    <source>
        <strain evidence="8">CGMCC 4.5798</strain>
    </source>
</reference>
<dbReference type="Gene3D" id="1.10.10.60">
    <property type="entry name" value="Homeodomain-like"/>
    <property type="match status" value="1"/>
</dbReference>
<dbReference type="SUPFAM" id="SSF52540">
    <property type="entry name" value="P-loop containing nucleoside triphosphate hydrolases"/>
    <property type="match status" value="1"/>
</dbReference>
<evidence type="ECO:0000313" key="8">
    <source>
        <dbReference type="Proteomes" id="UP001596086"/>
    </source>
</evidence>
<evidence type="ECO:0000256" key="2">
    <source>
        <dbReference type="ARBA" id="ARBA00022840"/>
    </source>
</evidence>
<dbReference type="Gene3D" id="3.40.50.300">
    <property type="entry name" value="P-loop containing nucleotide triphosphate hydrolases"/>
    <property type="match status" value="1"/>
</dbReference>
<accession>A0ABW0RQJ1</accession>
<evidence type="ECO:0000256" key="3">
    <source>
        <dbReference type="ARBA" id="ARBA00023015"/>
    </source>
</evidence>
<dbReference type="InterPro" id="IPR002197">
    <property type="entry name" value="HTH_Fis"/>
</dbReference>
<dbReference type="InterPro" id="IPR003593">
    <property type="entry name" value="AAA+_ATPase"/>
</dbReference>
<gene>
    <name evidence="7" type="ORF">ACFPO9_01105</name>
</gene>
<keyword evidence="5" id="KW-0804">Transcription</keyword>
<dbReference type="Pfam" id="PF02954">
    <property type="entry name" value="HTH_8"/>
    <property type="match status" value="1"/>
</dbReference>